<comment type="caution">
    <text evidence="2">The sequence shown here is derived from an EMBL/GenBank/DDBJ whole genome shotgun (WGS) entry which is preliminary data.</text>
</comment>
<dbReference type="GO" id="GO:0016757">
    <property type="term" value="F:glycosyltransferase activity"/>
    <property type="evidence" value="ECO:0007669"/>
    <property type="project" value="UniProtKB-KW"/>
</dbReference>
<proteinExistence type="predicted"/>
<reference evidence="2 3" key="1">
    <citation type="submission" date="2023-09" db="EMBL/GenBank/DDBJ databases">
        <authorList>
            <person name="Rey-Velasco X."/>
        </authorList>
    </citation>
    <scope>NUCLEOTIDE SEQUENCE [LARGE SCALE GENOMIC DNA]</scope>
    <source>
        <strain evidence="2 3">F117</strain>
    </source>
</reference>
<dbReference type="SUPFAM" id="SSF53756">
    <property type="entry name" value="UDP-Glycosyltransferase/glycogen phosphorylase"/>
    <property type="match status" value="1"/>
</dbReference>
<keyword evidence="3" id="KW-1185">Reference proteome</keyword>
<dbReference type="EMBL" id="JAVRHK010000011">
    <property type="protein sequence ID" value="MDT0677695.1"/>
    <property type="molecule type" value="Genomic_DNA"/>
</dbReference>
<dbReference type="Pfam" id="PF00534">
    <property type="entry name" value="Glycos_transf_1"/>
    <property type="match status" value="1"/>
</dbReference>
<evidence type="ECO:0000313" key="2">
    <source>
        <dbReference type="EMBL" id="MDT0677695.1"/>
    </source>
</evidence>
<feature type="domain" description="Glycosyl transferase family 1" evidence="1">
    <location>
        <begin position="226"/>
        <end position="373"/>
    </location>
</feature>
<protein>
    <submittedName>
        <fullName evidence="2">Glycosyltransferase</fullName>
        <ecNumber evidence="2">2.4.-.-</ecNumber>
    </submittedName>
</protein>
<evidence type="ECO:0000313" key="3">
    <source>
        <dbReference type="Proteomes" id="UP001262582"/>
    </source>
</evidence>
<dbReference type="Proteomes" id="UP001262582">
    <property type="component" value="Unassembled WGS sequence"/>
</dbReference>
<dbReference type="PANTHER" id="PTHR12526:SF637">
    <property type="entry name" value="GLYCOSYLTRANSFERASE EPSF-RELATED"/>
    <property type="match status" value="1"/>
</dbReference>
<dbReference type="RefSeq" id="WP_311504039.1">
    <property type="nucleotide sequence ID" value="NZ_JAVRHK010000011.1"/>
</dbReference>
<gene>
    <name evidence="2" type="ORF">RM539_14000</name>
</gene>
<dbReference type="EC" id="2.4.-.-" evidence="2"/>
<evidence type="ECO:0000259" key="1">
    <source>
        <dbReference type="Pfam" id="PF00534"/>
    </source>
</evidence>
<keyword evidence="2" id="KW-0808">Transferase</keyword>
<name>A0ABU3D840_9FLAO</name>
<accession>A0ABU3D840</accession>
<dbReference type="Gene3D" id="3.40.50.2000">
    <property type="entry name" value="Glycogen Phosphorylase B"/>
    <property type="match status" value="2"/>
</dbReference>
<dbReference type="PANTHER" id="PTHR12526">
    <property type="entry name" value="GLYCOSYLTRANSFERASE"/>
    <property type="match status" value="1"/>
</dbReference>
<organism evidence="2 3">
    <name type="scientific">Autumnicola musiva</name>
    <dbReference type="NCBI Taxonomy" id="3075589"/>
    <lineage>
        <taxon>Bacteria</taxon>
        <taxon>Pseudomonadati</taxon>
        <taxon>Bacteroidota</taxon>
        <taxon>Flavobacteriia</taxon>
        <taxon>Flavobacteriales</taxon>
        <taxon>Flavobacteriaceae</taxon>
        <taxon>Autumnicola</taxon>
    </lineage>
</organism>
<keyword evidence="2" id="KW-0328">Glycosyltransferase</keyword>
<dbReference type="InterPro" id="IPR001296">
    <property type="entry name" value="Glyco_trans_1"/>
</dbReference>
<sequence length="412" mass="46915">MRVLHISTFQKGGAGMAAFRLHKQLLSQGVKSEYLFLLNGEISEHVHGYYTQNRVLSIMLRVLKKAGLPLDMEQRNDFKIRKYKRKVELFSFARTPYSALNDHILFQQCDLIHLHFIANFVDFPSFFAGLNKPIIWTLHDMNPFMGGFHYRGDKERFGKALQDLDFEQFDTKKNALDAYDPEQITVVTPSKWLLNESKRSKILGKYKHKHISNGIDINTFTLQDKNSCRQKLGLNKGATIVLFVAESLSNYRKGFDMIKNLFDTNEVQKLDVQFVAIGKINESEKIPQVVYLGSINSEERMSEAYNAADIFLLPSREDNLPNTMIESLCCGTPIVGFNIGGVSETILNGFNGFLSQKVSAPALKEALEKCLQHLPEFDRQEIADQSQKKYSVSDQAKAFIELYEVSGGFNKP</sequence>